<feature type="compositionally biased region" description="Polar residues" evidence="1">
    <location>
        <begin position="157"/>
        <end position="179"/>
    </location>
</feature>
<organism evidence="2 3">
    <name type="scientific">Halteria grandinella</name>
    <dbReference type="NCBI Taxonomy" id="5974"/>
    <lineage>
        <taxon>Eukaryota</taxon>
        <taxon>Sar</taxon>
        <taxon>Alveolata</taxon>
        <taxon>Ciliophora</taxon>
        <taxon>Intramacronucleata</taxon>
        <taxon>Spirotrichea</taxon>
        <taxon>Stichotrichia</taxon>
        <taxon>Sporadotrichida</taxon>
        <taxon>Halteriidae</taxon>
        <taxon>Halteria</taxon>
    </lineage>
</organism>
<name>A0A8J8T8P8_HALGN</name>
<dbReference type="Proteomes" id="UP000785679">
    <property type="component" value="Unassembled WGS sequence"/>
</dbReference>
<reference evidence="2" key="1">
    <citation type="submission" date="2019-06" db="EMBL/GenBank/DDBJ databases">
        <authorList>
            <person name="Zheng W."/>
        </authorList>
    </citation>
    <scope>NUCLEOTIDE SEQUENCE</scope>
    <source>
        <strain evidence="2">QDHG01</strain>
    </source>
</reference>
<accession>A0A8J8T8P8</accession>
<dbReference type="EMBL" id="RRYP01001821">
    <property type="protein sequence ID" value="TNV85458.1"/>
    <property type="molecule type" value="Genomic_DNA"/>
</dbReference>
<protein>
    <submittedName>
        <fullName evidence="2">Uncharacterized protein</fullName>
    </submittedName>
</protein>
<feature type="compositionally biased region" description="Acidic residues" evidence="1">
    <location>
        <begin position="41"/>
        <end position="51"/>
    </location>
</feature>
<feature type="region of interest" description="Disordered" evidence="1">
    <location>
        <begin position="154"/>
        <end position="263"/>
    </location>
</feature>
<sequence>MDTTFQRFSQLTLAQQQEGANQETQPSQNKLSLFPNNSQQEEVEYELESDFEEPKPNETKEGGEVVDEWSIGEGSPEYEAANNIQQEQVQIHQYYSQQLPSLAKQIEQSRQREYIDLTIDLIQNLNDLTLMTNESRCASQAPNIQVKDEDYPVIEASSPNKTRQRQSMIRQKQRLSQPPQKREYIKMMTRSQLRKATLPTQQASKSPHDRSSPQQRKSPKQRIFEIRQYQRQYPTVSTTEGFKHKKKGNSSAKRNASPRVKSPAVAAAQQDFFKSMIMLCGSVLQTYLNTFQNPQKKEDVQKLVQRMSLLIK</sequence>
<feature type="compositionally biased region" description="Polar residues" evidence="1">
    <location>
        <begin position="13"/>
        <end position="40"/>
    </location>
</feature>
<dbReference type="AlphaFoldDB" id="A0A8J8T8P8"/>
<proteinExistence type="predicted"/>
<gene>
    <name evidence="2" type="ORF">FGO68_gene6207</name>
</gene>
<keyword evidence="3" id="KW-1185">Reference proteome</keyword>
<feature type="region of interest" description="Disordered" evidence="1">
    <location>
        <begin position="13"/>
        <end position="64"/>
    </location>
</feature>
<evidence type="ECO:0000313" key="2">
    <source>
        <dbReference type="EMBL" id="TNV85458.1"/>
    </source>
</evidence>
<comment type="caution">
    <text evidence="2">The sequence shown here is derived from an EMBL/GenBank/DDBJ whole genome shotgun (WGS) entry which is preliminary data.</text>
</comment>
<evidence type="ECO:0000256" key="1">
    <source>
        <dbReference type="SAM" id="MobiDB-lite"/>
    </source>
</evidence>
<feature type="compositionally biased region" description="Polar residues" evidence="1">
    <location>
        <begin position="229"/>
        <end position="240"/>
    </location>
</feature>
<evidence type="ECO:0000313" key="3">
    <source>
        <dbReference type="Proteomes" id="UP000785679"/>
    </source>
</evidence>
<feature type="compositionally biased region" description="Basic and acidic residues" evidence="1">
    <location>
        <begin position="52"/>
        <end position="63"/>
    </location>
</feature>